<protein>
    <submittedName>
        <fullName evidence="2">Uncharacterized protein</fullName>
    </submittedName>
</protein>
<gene>
    <name evidence="2" type="ORF">E2C01_076780</name>
</gene>
<feature type="compositionally biased region" description="Basic and acidic residues" evidence="1">
    <location>
        <begin position="16"/>
        <end position="26"/>
    </location>
</feature>
<organism evidence="2 3">
    <name type="scientific">Portunus trituberculatus</name>
    <name type="common">Swimming crab</name>
    <name type="synonym">Neptunus trituberculatus</name>
    <dbReference type="NCBI Taxonomy" id="210409"/>
    <lineage>
        <taxon>Eukaryota</taxon>
        <taxon>Metazoa</taxon>
        <taxon>Ecdysozoa</taxon>
        <taxon>Arthropoda</taxon>
        <taxon>Crustacea</taxon>
        <taxon>Multicrustacea</taxon>
        <taxon>Malacostraca</taxon>
        <taxon>Eumalacostraca</taxon>
        <taxon>Eucarida</taxon>
        <taxon>Decapoda</taxon>
        <taxon>Pleocyemata</taxon>
        <taxon>Brachyura</taxon>
        <taxon>Eubrachyura</taxon>
        <taxon>Portunoidea</taxon>
        <taxon>Portunidae</taxon>
        <taxon>Portuninae</taxon>
        <taxon>Portunus</taxon>
    </lineage>
</organism>
<dbReference type="AlphaFoldDB" id="A0A5B7IPK7"/>
<feature type="compositionally biased region" description="Polar residues" evidence="1">
    <location>
        <begin position="27"/>
        <end position="59"/>
    </location>
</feature>
<evidence type="ECO:0000313" key="3">
    <source>
        <dbReference type="Proteomes" id="UP000324222"/>
    </source>
</evidence>
<dbReference type="EMBL" id="VSRR010058944">
    <property type="protein sequence ID" value="MPC82134.1"/>
    <property type="molecule type" value="Genomic_DNA"/>
</dbReference>
<reference evidence="2 3" key="1">
    <citation type="submission" date="2019-05" db="EMBL/GenBank/DDBJ databases">
        <title>Another draft genome of Portunus trituberculatus and its Hox gene families provides insights of decapod evolution.</title>
        <authorList>
            <person name="Jeong J.-H."/>
            <person name="Song I."/>
            <person name="Kim S."/>
            <person name="Choi T."/>
            <person name="Kim D."/>
            <person name="Ryu S."/>
            <person name="Kim W."/>
        </authorList>
    </citation>
    <scope>NUCLEOTIDE SEQUENCE [LARGE SCALE GENOMIC DNA]</scope>
    <source>
        <tissue evidence="2">Muscle</tissue>
    </source>
</reference>
<feature type="region of interest" description="Disordered" evidence="1">
    <location>
        <begin position="1"/>
        <end position="67"/>
    </location>
</feature>
<keyword evidence="3" id="KW-1185">Reference proteome</keyword>
<evidence type="ECO:0000313" key="2">
    <source>
        <dbReference type="EMBL" id="MPC82134.1"/>
    </source>
</evidence>
<name>A0A5B7IPK7_PORTR</name>
<sequence length="67" mass="7483">MVHWATLHGNTALGHINDKPQQRSIDHSNTTPQVTATATPDHSNTTLQHSNTKSQPQQHSKIRSQQH</sequence>
<accession>A0A5B7IPK7</accession>
<dbReference type="Proteomes" id="UP000324222">
    <property type="component" value="Unassembled WGS sequence"/>
</dbReference>
<evidence type="ECO:0000256" key="1">
    <source>
        <dbReference type="SAM" id="MobiDB-lite"/>
    </source>
</evidence>
<proteinExistence type="predicted"/>
<comment type="caution">
    <text evidence="2">The sequence shown here is derived from an EMBL/GenBank/DDBJ whole genome shotgun (WGS) entry which is preliminary data.</text>
</comment>